<evidence type="ECO:0000259" key="1">
    <source>
        <dbReference type="Pfam" id="PF12146"/>
    </source>
</evidence>
<evidence type="ECO:0000313" key="3">
    <source>
        <dbReference type="Proteomes" id="UP000034917"/>
    </source>
</evidence>
<proteinExistence type="predicted"/>
<comment type="caution">
    <text evidence="2">The sequence shown here is derived from an EMBL/GenBank/DDBJ whole genome shotgun (WGS) entry which is preliminary data.</text>
</comment>
<protein>
    <submittedName>
        <fullName evidence="2">Dienelactone hydrolase</fullName>
    </submittedName>
</protein>
<dbReference type="Pfam" id="PF12146">
    <property type="entry name" value="Hydrolase_4"/>
    <property type="match status" value="1"/>
</dbReference>
<accession>A0A0G0GFB8</accession>
<dbReference type="InterPro" id="IPR029058">
    <property type="entry name" value="AB_hydrolase_fold"/>
</dbReference>
<dbReference type="SUPFAM" id="SSF53474">
    <property type="entry name" value="alpha/beta-Hydrolases"/>
    <property type="match status" value="1"/>
</dbReference>
<name>A0A0G0GFB8_9BACT</name>
<feature type="domain" description="Serine aminopeptidase S33" evidence="1">
    <location>
        <begin position="57"/>
        <end position="143"/>
    </location>
</feature>
<organism evidence="2 3">
    <name type="scientific">Candidatus Roizmanbacteria bacterium GW2011_GWC2_37_13</name>
    <dbReference type="NCBI Taxonomy" id="1618486"/>
    <lineage>
        <taxon>Bacteria</taxon>
        <taxon>Candidatus Roizmaniibacteriota</taxon>
    </lineage>
</organism>
<dbReference type="PANTHER" id="PTHR12277">
    <property type="entry name" value="ALPHA/BETA HYDROLASE DOMAIN-CONTAINING PROTEIN"/>
    <property type="match status" value="1"/>
</dbReference>
<dbReference type="InterPro" id="IPR022742">
    <property type="entry name" value="Hydrolase_4"/>
</dbReference>
<gene>
    <name evidence="2" type="ORF">US40_C0014G0015</name>
</gene>
<evidence type="ECO:0000313" key="2">
    <source>
        <dbReference type="EMBL" id="KKQ24730.1"/>
    </source>
</evidence>
<dbReference type="GO" id="GO:0016787">
    <property type="term" value="F:hydrolase activity"/>
    <property type="evidence" value="ECO:0007669"/>
    <property type="project" value="UniProtKB-KW"/>
</dbReference>
<keyword evidence="2" id="KW-0378">Hydrolase</keyword>
<dbReference type="AlphaFoldDB" id="A0A0G0GFB8"/>
<dbReference type="PANTHER" id="PTHR12277:SF81">
    <property type="entry name" value="PROTEIN ABHD13"/>
    <property type="match status" value="1"/>
</dbReference>
<dbReference type="Gene3D" id="3.40.50.1820">
    <property type="entry name" value="alpha/beta hydrolase"/>
    <property type="match status" value="1"/>
</dbReference>
<dbReference type="EMBL" id="LBSV01000014">
    <property type="protein sequence ID" value="KKQ24730.1"/>
    <property type="molecule type" value="Genomic_DNA"/>
</dbReference>
<reference evidence="2 3" key="1">
    <citation type="journal article" date="2015" name="Nature">
        <title>rRNA introns, odd ribosomes, and small enigmatic genomes across a large radiation of phyla.</title>
        <authorList>
            <person name="Brown C.T."/>
            <person name="Hug L.A."/>
            <person name="Thomas B.C."/>
            <person name="Sharon I."/>
            <person name="Castelle C.J."/>
            <person name="Singh A."/>
            <person name="Wilkins M.J."/>
            <person name="Williams K.H."/>
            <person name="Banfield J.F."/>
        </authorList>
    </citation>
    <scope>NUCLEOTIDE SEQUENCE [LARGE SCALE GENOMIC DNA]</scope>
</reference>
<dbReference type="Proteomes" id="UP000034917">
    <property type="component" value="Unassembled WGS sequence"/>
</dbReference>
<sequence>MQYSEDFISKSGKKISIIVFETSLKPRFTLIESHGGYIGTKEKVAEDNKKLIEFASKNNINYISIDLSNNGTQKDQPISELRYSNRVKDVETVIDYVNKKYKSSIILIGSSLGGLITLNSAIYSPNIKGLILNCAAVKAHICVESTIDQNELKNWKTNGVTNVWGVHMNYDFYEDLVNLNAIKVIPNLKIPILWFHGSDDMTVPISQAYEAKSKNSNIELVLVSGGGHRFGDKMQPGEWEEKVENFILKLI</sequence>